<name>A0ABV3M7K4_9ACTN</name>
<dbReference type="Proteomes" id="UP001553843">
    <property type="component" value="Unassembled WGS sequence"/>
</dbReference>
<accession>A0ABV3M7K4</accession>
<protein>
    <submittedName>
        <fullName evidence="4">LPXTG cell wall anchor domain-containing protein</fullName>
    </submittedName>
</protein>
<keyword evidence="3" id="KW-0732">Signal</keyword>
<feature type="transmembrane region" description="Helical" evidence="2">
    <location>
        <begin position="245"/>
        <end position="266"/>
    </location>
</feature>
<proteinExistence type="predicted"/>
<feature type="chain" id="PRO_5045807847" evidence="3">
    <location>
        <begin position="34"/>
        <end position="276"/>
    </location>
</feature>
<feature type="signal peptide" evidence="3">
    <location>
        <begin position="1"/>
        <end position="33"/>
    </location>
</feature>
<feature type="region of interest" description="Disordered" evidence="1">
    <location>
        <begin position="214"/>
        <end position="233"/>
    </location>
</feature>
<comment type="caution">
    <text evidence="4">The sequence shown here is derived from an EMBL/GenBank/DDBJ whole genome shotgun (WGS) entry which is preliminary data.</text>
</comment>
<gene>
    <name evidence="4" type="ORF">AB0887_35365</name>
</gene>
<evidence type="ECO:0000256" key="2">
    <source>
        <dbReference type="SAM" id="Phobius"/>
    </source>
</evidence>
<organism evidence="4 5">
    <name type="scientific">Streptomyces huasconensis</name>
    <dbReference type="NCBI Taxonomy" id="1854574"/>
    <lineage>
        <taxon>Bacteria</taxon>
        <taxon>Bacillati</taxon>
        <taxon>Actinomycetota</taxon>
        <taxon>Actinomycetes</taxon>
        <taxon>Kitasatosporales</taxon>
        <taxon>Streptomycetaceae</taxon>
        <taxon>Streptomyces</taxon>
    </lineage>
</organism>
<evidence type="ECO:0000256" key="1">
    <source>
        <dbReference type="SAM" id="MobiDB-lite"/>
    </source>
</evidence>
<feature type="region of interest" description="Disordered" evidence="1">
    <location>
        <begin position="40"/>
        <end position="59"/>
    </location>
</feature>
<evidence type="ECO:0000313" key="4">
    <source>
        <dbReference type="EMBL" id="MEW2367206.1"/>
    </source>
</evidence>
<sequence>MRFRSSPPFGVATTAATTLVTTLATALASTAAAAPAAAEAPGSAPQVRQQRAVDVPPPSCAPADRVDFPLDTRIHEGPAAYRPGGDRQEWAIDLTNATDEPCVGVHPILVLVGQRQPLLPEQIRLEFHDGTRWRAVPFERTDQDENVGVLDDGFPGFTVGPARTVTVRVRLAFTSDALPNRVVASAALVQRRENDGDWVGDSNDYGFAVAADAPDAAASDTPDASREPSTAPPETIEQLAQTGPATLLGVGAAAGALLLGGAALLARYRRLRSTGR</sequence>
<dbReference type="EMBL" id="JBEYRS010000023">
    <property type="protein sequence ID" value="MEW2367206.1"/>
    <property type="molecule type" value="Genomic_DNA"/>
</dbReference>
<evidence type="ECO:0000256" key="3">
    <source>
        <dbReference type="SAM" id="SignalP"/>
    </source>
</evidence>
<keyword evidence="2" id="KW-0812">Transmembrane</keyword>
<evidence type="ECO:0000313" key="5">
    <source>
        <dbReference type="Proteomes" id="UP001553843"/>
    </source>
</evidence>
<keyword evidence="5" id="KW-1185">Reference proteome</keyword>
<dbReference type="RefSeq" id="WP_359782473.1">
    <property type="nucleotide sequence ID" value="NZ_JBEYRR010000011.1"/>
</dbReference>
<keyword evidence="2" id="KW-1133">Transmembrane helix</keyword>
<keyword evidence="2" id="KW-0472">Membrane</keyword>
<dbReference type="NCBIfam" id="TIGR01167">
    <property type="entry name" value="LPXTG_anchor"/>
    <property type="match status" value="1"/>
</dbReference>
<reference evidence="4 5" key="1">
    <citation type="submission" date="2024-06" db="EMBL/GenBank/DDBJ databases">
        <title>The Natural Products Discovery Center: Release of the First 8490 Sequenced Strains for Exploring Actinobacteria Biosynthetic Diversity.</title>
        <authorList>
            <person name="Kalkreuter E."/>
            <person name="Kautsar S.A."/>
            <person name="Yang D."/>
            <person name="Bader C.D."/>
            <person name="Teijaro C.N."/>
            <person name="Fluegel L."/>
            <person name="Davis C.M."/>
            <person name="Simpson J.R."/>
            <person name="Lauterbach L."/>
            <person name="Steele A.D."/>
            <person name="Gui C."/>
            <person name="Meng S."/>
            <person name="Li G."/>
            <person name="Viehrig K."/>
            <person name="Ye F."/>
            <person name="Su P."/>
            <person name="Kiefer A.F."/>
            <person name="Nichols A."/>
            <person name="Cepeda A.J."/>
            <person name="Yan W."/>
            <person name="Fan B."/>
            <person name="Jiang Y."/>
            <person name="Adhikari A."/>
            <person name="Zheng C.-J."/>
            <person name="Schuster L."/>
            <person name="Cowan T.M."/>
            <person name="Smanski M.J."/>
            <person name="Chevrette M.G."/>
            <person name="De Carvalho L.P.S."/>
            <person name="Shen B."/>
        </authorList>
    </citation>
    <scope>NUCLEOTIDE SEQUENCE [LARGE SCALE GENOMIC DNA]</scope>
    <source>
        <strain evidence="4 5">NPDC047833</strain>
    </source>
</reference>